<keyword evidence="2" id="KW-1185">Reference proteome</keyword>
<gene>
    <name evidence="1" type="ordered locus">NP_3381D</name>
</gene>
<dbReference type="OrthoDB" id="240474at2157"/>
<reference evidence="1 2" key="1">
    <citation type="journal article" date="2005" name="Genome Res.">
        <title>Living with two extremes: conclusions from the genome sequence of Natronomonas pharaonis.</title>
        <authorList>
            <person name="Falb M."/>
            <person name="Pfeiffer F."/>
            <person name="Palm P."/>
            <person name="Rodewald K."/>
            <person name="Hickmann V."/>
            <person name="Tittor J."/>
            <person name="Oesterhelt D."/>
        </authorList>
    </citation>
    <scope>NUCLEOTIDE SEQUENCE [LARGE SCALE GENOMIC DNA]</scope>
    <source>
        <strain evidence="2">ATCC 35678 / DSM 2160 / CIP 103997 / JCM 8858 / NBRC 14720 / NCIMB 2260 / Gabara</strain>
    </source>
</reference>
<dbReference type="EnsemblBacteria" id="CCI69581">
    <property type="protein sequence ID" value="CCI69581"/>
    <property type="gene ID" value="NP_3381D"/>
</dbReference>
<dbReference type="InterPro" id="IPR058412">
    <property type="entry name" value="DUF8099"/>
</dbReference>
<protein>
    <submittedName>
        <fullName evidence="1">Uncharacterized protein</fullName>
    </submittedName>
</protein>
<sequence>MDSASPIDQRIAGETALDTGITFTFSMGFNKAENTLKRGFCGRPRGYRHIHHRSYGEGLPA</sequence>
<dbReference type="KEGG" id="nph:NP_3381D"/>
<dbReference type="AlphaFoldDB" id="A0A1U7EZP5"/>
<dbReference type="GeneID" id="41345100"/>
<evidence type="ECO:0000313" key="2">
    <source>
        <dbReference type="Proteomes" id="UP000002698"/>
    </source>
</evidence>
<proteinExistence type="predicted"/>
<evidence type="ECO:0000313" key="1">
    <source>
        <dbReference type="EMBL" id="CCI69581.1"/>
    </source>
</evidence>
<dbReference type="RefSeq" id="WP_148215449.1">
    <property type="nucleotide sequence ID" value="NC_007426.1"/>
</dbReference>
<dbReference type="STRING" id="348780.NP_3381D"/>
<accession>A0A1U7EZP5</accession>
<organism evidence="1 2">
    <name type="scientific">Natronomonas pharaonis (strain ATCC 35678 / DSM 2160 / CIP 103997 / JCM 8858 / NBRC 14720 / NCIMB 2260 / Gabara)</name>
    <name type="common">Halobacterium pharaonis</name>
    <dbReference type="NCBI Taxonomy" id="348780"/>
    <lineage>
        <taxon>Archaea</taxon>
        <taxon>Methanobacteriati</taxon>
        <taxon>Methanobacteriota</taxon>
        <taxon>Stenosarchaea group</taxon>
        <taxon>Halobacteria</taxon>
        <taxon>Halobacteriales</taxon>
        <taxon>Natronomonadaceae</taxon>
        <taxon>Natronomonas</taxon>
    </lineage>
</organism>
<dbReference type="EMBL" id="CR936257">
    <property type="protein sequence ID" value="CCI69581.1"/>
    <property type="molecule type" value="Genomic_DNA"/>
</dbReference>
<name>A0A1U7EZP5_NATPD</name>
<dbReference type="Pfam" id="PF26401">
    <property type="entry name" value="DUF8099"/>
    <property type="match status" value="1"/>
</dbReference>
<dbReference type="Proteomes" id="UP000002698">
    <property type="component" value="Chromosome"/>
</dbReference>
<dbReference type="HOGENOM" id="CLU_197998_0_0_2"/>